<dbReference type="SMART" id="SM00641">
    <property type="entry name" value="Glyco_25"/>
    <property type="match status" value="1"/>
</dbReference>
<evidence type="ECO:0000256" key="3">
    <source>
        <dbReference type="ARBA" id="ARBA00022801"/>
    </source>
</evidence>
<keyword evidence="4" id="KW-0326">Glycosidase</keyword>
<dbReference type="InterPro" id="IPR018337">
    <property type="entry name" value="Cell_wall/Cho-bd_repeat"/>
</dbReference>
<keyword evidence="6" id="KW-1185">Reference proteome</keyword>
<evidence type="ECO:0000313" key="6">
    <source>
        <dbReference type="Proteomes" id="UP001652409"/>
    </source>
</evidence>
<evidence type="ECO:0000256" key="2">
    <source>
        <dbReference type="ARBA" id="ARBA00022737"/>
    </source>
</evidence>
<sequence>MKNWKKWLTCGMFAMALGTAGISGTKDVKAESVNPALLRQNVAEGEEVPQVGASSSSAVDKRAWRRINGVCYNGSGAEIPGVVTRGIDVSEWQGKINWQKVKNSDIDFAFIRISSGTDYMDKYYDYNMSSANEADLPVGTYVYSKATTTTAALKEAQLAISKMNGYKVSYPVVYDIEYSKMESLSKNQIARMTLAFCNEVKAAGYTPMVYMNTHWYKEKVNMSMLSGLDVWIASYSDKNPAPDRSVYNYGIWQCTAGNLGEGSYMRTTKGLVAGIPKENNVDLNYGFVDYTTRVTPRWSAREGYTPATEASTADISVKNGWYTENGRQCYYINDERVKGWKQINGKYYYFHPVSGNMYVNSLVKVNGVVYYVDKNGVRTAKRWVTKSRNKYYIGSKGIALKGSQRIKGKYYFFDLDTRIMYRNKKLVRNGRIFYFGNNGVRFNGGFKTIRENGVYNTYYFQKNGQAKKGWLRLNGKKYYFYPSGDKAGVCAKHTRIRTASGMIYVFDKNGVYVRRYKRK</sequence>
<evidence type="ECO:0000256" key="4">
    <source>
        <dbReference type="ARBA" id="ARBA00023295"/>
    </source>
</evidence>
<proteinExistence type="inferred from homology"/>
<keyword evidence="3" id="KW-0378">Hydrolase</keyword>
<evidence type="ECO:0000313" key="5">
    <source>
        <dbReference type="EMBL" id="MCU6765377.1"/>
    </source>
</evidence>
<dbReference type="Gene3D" id="2.10.270.10">
    <property type="entry name" value="Cholin Binding"/>
    <property type="match status" value="3"/>
</dbReference>
<dbReference type="InterPro" id="IPR002053">
    <property type="entry name" value="Glyco_hydro_25"/>
</dbReference>
<protein>
    <submittedName>
        <fullName evidence="5">GH25 family lysozyme</fullName>
    </submittedName>
</protein>
<dbReference type="PROSITE" id="PS51904">
    <property type="entry name" value="GLYCOSYL_HYDROL_F25_2"/>
    <property type="match status" value="1"/>
</dbReference>
<dbReference type="EMBL" id="JAOQJL010000013">
    <property type="protein sequence ID" value="MCU6765377.1"/>
    <property type="molecule type" value="Genomic_DNA"/>
</dbReference>
<dbReference type="InterPro" id="IPR018077">
    <property type="entry name" value="Glyco_hydro_fam25_subgr"/>
</dbReference>
<accession>A0ABT2TUV7</accession>
<comment type="caution">
    <text evidence="5">The sequence shown here is derived from an EMBL/GenBank/DDBJ whole genome shotgun (WGS) entry which is preliminary data.</text>
</comment>
<dbReference type="Pfam" id="PF01473">
    <property type="entry name" value="Choline_bind_1"/>
    <property type="match status" value="2"/>
</dbReference>
<gene>
    <name evidence="5" type="ORF">OCV61_08110</name>
</gene>
<keyword evidence="2" id="KW-0677">Repeat</keyword>
<dbReference type="PANTHER" id="PTHR34135">
    <property type="entry name" value="LYSOZYME"/>
    <property type="match status" value="1"/>
</dbReference>
<dbReference type="Gene3D" id="3.20.20.80">
    <property type="entry name" value="Glycosidases"/>
    <property type="match status" value="1"/>
</dbReference>
<dbReference type="SUPFAM" id="SSF69360">
    <property type="entry name" value="Cell wall binding repeat"/>
    <property type="match status" value="1"/>
</dbReference>
<dbReference type="Pfam" id="PF01183">
    <property type="entry name" value="Glyco_hydro_25"/>
    <property type="match status" value="1"/>
</dbReference>
<organism evidence="5 6">
    <name type="scientific">Blautia ammoniilytica</name>
    <dbReference type="NCBI Taxonomy" id="2981782"/>
    <lineage>
        <taxon>Bacteria</taxon>
        <taxon>Bacillati</taxon>
        <taxon>Bacillota</taxon>
        <taxon>Clostridia</taxon>
        <taxon>Lachnospirales</taxon>
        <taxon>Lachnospiraceae</taxon>
        <taxon>Blautia</taxon>
    </lineage>
</organism>
<evidence type="ECO:0000256" key="1">
    <source>
        <dbReference type="ARBA" id="ARBA00010646"/>
    </source>
</evidence>
<dbReference type="CDD" id="cd06414">
    <property type="entry name" value="GH25_LytC-like"/>
    <property type="match status" value="1"/>
</dbReference>
<dbReference type="RefSeq" id="WP_158421407.1">
    <property type="nucleotide sequence ID" value="NZ_JAOQJL010000013.1"/>
</dbReference>
<dbReference type="InterPro" id="IPR017853">
    <property type="entry name" value="GH"/>
</dbReference>
<dbReference type="PANTHER" id="PTHR34135:SF2">
    <property type="entry name" value="LYSOZYME"/>
    <property type="match status" value="1"/>
</dbReference>
<reference evidence="5 6" key="1">
    <citation type="journal article" date="2021" name="ISME Commun">
        <title>Automated analysis of genomic sequences facilitates high-throughput and comprehensive description of bacteria.</title>
        <authorList>
            <person name="Hitch T.C.A."/>
        </authorList>
    </citation>
    <scope>NUCLEOTIDE SEQUENCE [LARGE SCALE GENOMIC DNA]</scope>
    <source>
        <strain evidence="5 6">Sanger_23</strain>
    </source>
</reference>
<dbReference type="SUPFAM" id="SSF51445">
    <property type="entry name" value="(Trans)glycosidases"/>
    <property type="match status" value="1"/>
</dbReference>
<name>A0ABT2TUV7_9FIRM</name>
<dbReference type="Proteomes" id="UP001652409">
    <property type="component" value="Unassembled WGS sequence"/>
</dbReference>
<comment type="similarity">
    <text evidence="1">Belongs to the glycosyl hydrolase 25 family.</text>
</comment>